<dbReference type="GeneID" id="31364987"/>
<reference evidence="1 2" key="1">
    <citation type="journal article" date="2011" name="Genome Res.">
        <title>Phylogeny-wide analysis of social amoeba genomes highlights ancient origins for complex intercellular communication.</title>
        <authorList>
            <person name="Heidel A.J."/>
            <person name="Lawal H.M."/>
            <person name="Felder M."/>
            <person name="Schilde C."/>
            <person name="Helps N.R."/>
            <person name="Tunggal B."/>
            <person name="Rivero F."/>
            <person name="John U."/>
            <person name="Schleicher M."/>
            <person name="Eichinger L."/>
            <person name="Platzer M."/>
            <person name="Noegel A.A."/>
            <person name="Schaap P."/>
            <person name="Gloeckner G."/>
        </authorList>
    </citation>
    <scope>NUCLEOTIDE SEQUENCE [LARGE SCALE GENOMIC DNA]</scope>
    <source>
        <strain evidence="2">ATCC 26659 / Pp 5 / PN500</strain>
    </source>
</reference>
<accession>D3BNA1</accession>
<keyword evidence="2" id="KW-1185">Reference proteome</keyword>
<proteinExistence type="predicted"/>
<comment type="caution">
    <text evidence="1">The sequence shown here is derived from an EMBL/GenBank/DDBJ whole genome shotgun (WGS) entry which is preliminary data.</text>
</comment>
<dbReference type="EMBL" id="ADBJ01000044">
    <property type="protein sequence ID" value="EFA76761.1"/>
    <property type="molecule type" value="Genomic_DNA"/>
</dbReference>
<dbReference type="Proteomes" id="UP000001396">
    <property type="component" value="Unassembled WGS sequence"/>
</dbReference>
<dbReference type="RefSeq" id="XP_020428893.1">
    <property type="nucleotide sequence ID" value="XM_020580306.1"/>
</dbReference>
<protein>
    <submittedName>
        <fullName evidence="1">Uncharacterized protein</fullName>
    </submittedName>
</protein>
<gene>
    <name evidence="1" type="ORF">PPL_09512</name>
</gene>
<evidence type="ECO:0000313" key="2">
    <source>
        <dbReference type="Proteomes" id="UP000001396"/>
    </source>
</evidence>
<organism evidence="1 2">
    <name type="scientific">Heterostelium pallidum (strain ATCC 26659 / Pp 5 / PN500)</name>
    <name type="common">Cellular slime mold</name>
    <name type="synonym">Polysphondylium pallidum</name>
    <dbReference type="NCBI Taxonomy" id="670386"/>
    <lineage>
        <taxon>Eukaryota</taxon>
        <taxon>Amoebozoa</taxon>
        <taxon>Evosea</taxon>
        <taxon>Eumycetozoa</taxon>
        <taxon>Dictyostelia</taxon>
        <taxon>Acytosteliales</taxon>
        <taxon>Acytosteliaceae</taxon>
        <taxon>Heterostelium</taxon>
    </lineage>
</organism>
<name>D3BNA1_HETP5</name>
<evidence type="ECO:0000313" key="1">
    <source>
        <dbReference type="EMBL" id="EFA76761.1"/>
    </source>
</evidence>
<dbReference type="AlphaFoldDB" id="D3BNA1"/>
<dbReference type="InParanoid" id="D3BNA1"/>
<sequence>MRPEQQNISRSLLDFTKISIMFYELGQSYIWLTSYPFGTKSCDVQPNLISSFVNGQCYSDGIASFKYLISGNTYKIENFKDKACAQSSFIGLAATSGNCIAGVFKTEVKSTFVTPSVGFIYYERYP</sequence>